<proteinExistence type="predicted"/>
<feature type="compositionally biased region" description="Acidic residues" evidence="2">
    <location>
        <begin position="526"/>
        <end position="541"/>
    </location>
</feature>
<dbReference type="Gene3D" id="4.10.240.10">
    <property type="entry name" value="Zn(2)-C6 fungal-type DNA-binding domain"/>
    <property type="match status" value="1"/>
</dbReference>
<dbReference type="InterPro" id="IPR036864">
    <property type="entry name" value="Zn2-C6_fun-type_DNA-bd_sf"/>
</dbReference>
<feature type="region of interest" description="Disordered" evidence="2">
    <location>
        <begin position="123"/>
        <end position="147"/>
    </location>
</feature>
<dbReference type="RefSeq" id="XP_033595301.1">
    <property type="nucleotide sequence ID" value="XM_033747717.1"/>
</dbReference>
<evidence type="ECO:0000313" key="5">
    <source>
        <dbReference type="Proteomes" id="UP000799437"/>
    </source>
</evidence>
<sequence>MTSMRLQNSGLVDLGIQSSIISEPMQLTSKVPQQSPQGHSSEGCDITSSPARSEELQDEYEEEDKQDQEITDSELIEEGQEDQERGAEDEILSDEEMESEDEPMDDGAEDMAFRERYYEENENFRKTRYDTPVSPEPPAAPAPYVKAYDYRERDPKILRTMRTAFDYDNSGDYDPRAENRRKHSKKRDGKRRAISLPRTGFVVNADPEDEDAEESLDAPQRPKAPTSKLKARQEGLHLEVIFRYESYEMQQLLAGWVDNWPDDEAWNIFVDESIGESSGTGMTQVVKQRHRRRRARDYRSSSNVDEVITDPLTDPDRHQEDLRNHPAARGCVTCRRLDLACPLLKDPNAYPCALCPPAEHSSEDTGSEDDPRSDQRDCQLLVAPEYRQRCQSCKRADYDCSLADNPDQPGPCDECVTSSSLCVAGPLPGHGRQRISVDNPLSLQNMILAAAADRTYIQCTRCRLAKRRCSLKTKDDLPPCKTCVKDGTTCDFLNLRKLKTKKLSIKGGKKDESEDVMDQDTDAEQEIGENQEENEDLEGEDEHAHSTVEIGESSPSTVQVYRGLSGPTLVDEPQDSRTVTYPIAEVSGADTGCWMMDVHGNSGTMTQIRTQFAHPMAFMLVGDPWIDVSTVEMLTLKHPHCNFCQDLTYGLGGLGQVKTVDVLKWDSGLGYSELEGGYTANGIEPTRMCANCTLQREFIVECDQHIIGPLKGSEHLKTVAGNDDAINRLFDGVPLDNEYFCTFCYVYAATSACEADKDADHLGNELRGDSGMRRGCGLYLCERCVAAYKDEIRAGGSFQTFIEILEKGCLENAENGDIRADVGLLSREGLLVKTTQNGIDEAEEAVIREMA</sequence>
<dbReference type="AlphaFoldDB" id="A0A6A6VTD0"/>
<reference evidence="4" key="1">
    <citation type="journal article" date="2020" name="Stud. Mycol.">
        <title>101 Dothideomycetes genomes: a test case for predicting lifestyles and emergence of pathogens.</title>
        <authorList>
            <person name="Haridas S."/>
            <person name="Albert R."/>
            <person name="Binder M."/>
            <person name="Bloem J."/>
            <person name="Labutti K."/>
            <person name="Salamov A."/>
            <person name="Andreopoulos B."/>
            <person name="Baker S."/>
            <person name="Barry K."/>
            <person name="Bills G."/>
            <person name="Bluhm B."/>
            <person name="Cannon C."/>
            <person name="Castanera R."/>
            <person name="Culley D."/>
            <person name="Daum C."/>
            <person name="Ezra D."/>
            <person name="Gonzalez J."/>
            <person name="Henrissat B."/>
            <person name="Kuo A."/>
            <person name="Liang C."/>
            <person name="Lipzen A."/>
            <person name="Lutzoni F."/>
            <person name="Magnuson J."/>
            <person name="Mondo S."/>
            <person name="Nolan M."/>
            <person name="Ohm R."/>
            <person name="Pangilinan J."/>
            <person name="Park H.-J."/>
            <person name="Ramirez L."/>
            <person name="Alfaro M."/>
            <person name="Sun H."/>
            <person name="Tritt A."/>
            <person name="Yoshinaga Y."/>
            <person name="Zwiers L.-H."/>
            <person name="Turgeon B."/>
            <person name="Goodwin S."/>
            <person name="Spatafora J."/>
            <person name="Crous P."/>
            <person name="Grigoriev I."/>
        </authorList>
    </citation>
    <scope>NUCLEOTIDE SEQUENCE</scope>
    <source>
        <strain evidence="4">CBS 121739</strain>
    </source>
</reference>
<organism evidence="4 5">
    <name type="scientific">Pseudovirgaria hyperparasitica</name>
    <dbReference type="NCBI Taxonomy" id="470096"/>
    <lineage>
        <taxon>Eukaryota</taxon>
        <taxon>Fungi</taxon>
        <taxon>Dikarya</taxon>
        <taxon>Ascomycota</taxon>
        <taxon>Pezizomycotina</taxon>
        <taxon>Dothideomycetes</taxon>
        <taxon>Dothideomycetes incertae sedis</taxon>
        <taxon>Acrospermales</taxon>
        <taxon>Acrospermaceae</taxon>
        <taxon>Pseudovirgaria</taxon>
    </lineage>
</organism>
<dbReference type="InterPro" id="IPR001138">
    <property type="entry name" value="Zn2Cys6_DnaBD"/>
</dbReference>
<feature type="region of interest" description="Disordered" evidence="2">
    <location>
        <begin position="526"/>
        <end position="554"/>
    </location>
</feature>
<evidence type="ECO:0000313" key="4">
    <source>
        <dbReference type="EMBL" id="KAF2752850.1"/>
    </source>
</evidence>
<dbReference type="GO" id="GO:0008270">
    <property type="term" value="F:zinc ion binding"/>
    <property type="evidence" value="ECO:0007669"/>
    <property type="project" value="InterPro"/>
</dbReference>
<feature type="region of interest" description="Disordered" evidence="2">
    <location>
        <begin position="166"/>
        <end position="231"/>
    </location>
</feature>
<dbReference type="SUPFAM" id="SSF57701">
    <property type="entry name" value="Zn2/Cys6 DNA-binding domain"/>
    <property type="match status" value="1"/>
</dbReference>
<evidence type="ECO:0000256" key="1">
    <source>
        <dbReference type="ARBA" id="ARBA00023242"/>
    </source>
</evidence>
<feature type="domain" description="Zn(2)-C6 fungal-type" evidence="3">
    <location>
        <begin position="458"/>
        <end position="492"/>
    </location>
</feature>
<accession>A0A6A6VTD0</accession>
<feature type="compositionally biased region" description="Acidic residues" evidence="2">
    <location>
        <begin position="56"/>
        <end position="81"/>
    </location>
</feature>
<gene>
    <name evidence="4" type="ORF">EJ05DRAFT_505588</name>
</gene>
<feature type="compositionally biased region" description="Acidic residues" evidence="2">
    <location>
        <begin position="206"/>
        <end position="216"/>
    </location>
</feature>
<dbReference type="Proteomes" id="UP000799437">
    <property type="component" value="Unassembled WGS sequence"/>
</dbReference>
<dbReference type="GO" id="GO:0000981">
    <property type="term" value="F:DNA-binding transcription factor activity, RNA polymerase II-specific"/>
    <property type="evidence" value="ECO:0007669"/>
    <property type="project" value="InterPro"/>
</dbReference>
<feature type="compositionally biased region" description="Basic residues" evidence="2">
    <location>
        <begin position="179"/>
        <end position="193"/>
    </location>
</feature>
<protein>
    <recommendedName>
        <fullName evidence="3">Zn(2)-C6 fungal-type domain-containing protein</fullName>
    </recommendedName>
</protein>
<dbReference type="EMBL" id="ML996591">
    <property type="protein sequence ID" value="KAF2752850.1"/>
    <property type="molecule type" value="Genomic_DNA"/>
</dbReference>
<feature type="compositionally biased region" description="Acidic residues" evidence="2">
    <location>
        <begin position="89"/>
        <end position="109"/>
    </location>
</feature>
<evidence type="ECO:0000259" key="3">
    <source>
        <dbReference type="PROSITE" id="PS50048"/>
    </source>
</evidence>
<dbReference type="PROSITE" id="PS50048">
    <property type="entry name" value="ZN2_CY6_FUNGAL_2"/>
    <property type="match status" value="1"/>
</dbReference>
<feature type="region of interest" description="Disordered" evidence="2">
    <location>
        <begin position="278"/>
        <end position="321"/>
    </location>
</feature>
<keyword evidence="1" id="KW-0539">Nucleus</keyword>
<dbReference type="CDD" id="cd00067">
    <property type="entry name" value="GAL4"/>
    <property type="match status" value="1"/>
</dbReference>
<feature type="region of interest" description="Disordered" evidence="2">
    <location>
        <begin position="23"/>
        <end position="111"/>
    </location>
</feature>
<feature type="compositionally biased region" description="Basic residues" evidence="2">
    <location>
        <begin position="287"/>
        <end position="296"/>
    </location>
</feature>
<keyword evidence="5" id="KW-1185">Reference proteome</keyword>
<dbReference type="GeneID" id="54488771"/>
<name>A0A6A6VTD0_9PEZI</name>
<evidence type="ECO:0000256" key="2">
    <source>
        <dbReference type="SAM" id="MobiDB-lite"/>
    </source>
</evidence>
<feature type="compositionally biased region" description="Polar residues" evidence="2">
    <location>
        <begin position="23"/>
        <end position="51"/>
    </location>
</feature>
<dbReference type="OrthoDB" id="5303703at2759"/>